<dbReference type="Proteomes" id="UP000003688">
    <property type="component" value="Unassembled WGS sequence"/>
</dbReference>
<evidence type="ECO:0000313" key="2">
    <source>
        <dbReference type="EMBL" id="EEF61764.1"/>
    </source>
</evidence>
<dbReference type="EMBL" id="ABOX02000008">
    <property type="protein sequence ID" value="EEF61764.1"/>
    <property type="molecule type" value="Genomic_DNA"/>
</dbReference>
<feature type="domain" description="Peptidase C51" evidence="1">
    <location>
        <begin position="85"/>
        <end position="213"/>
    </location>
</feature>
<dbReference type="SUPFAM" id="SSF54001">
    <property type="entry name" value="Cysteine proteinases"/>
    <property type="match status" value="1"/>
</dbReference>
<dbReference type="Pfam" id="PF26607">
    <property type="entry name" value="DUF8189"/>
    <property type="match status" value="2"/>
</dbReference>
<dbReference type="GO" id="GO:0016874">
    <property type="term" value="F:ligase activity"/>
    <property type="evidence" value="ECO:0007669"/>
    <property type="project" value="TreeGrafter"/>
</dbReference>
<dbReference type="InterPro" id="IPR038765">
    <property type="entry name" value="Papain-like_cys_pep_sf"/>
</dbReference>
<protein>
    <submittedName>
        <fullName evidence="2">CHAP domain containing protein</fullName>
    </submittedName>
</protein>
<dbReference type="AlphaFoldDB" id="B9XEQ0"/>
<dbReference type="CDD" id="cd22954">
    <property type="entry name" value="PLL_lectin"/>
    <property type="match status" value="1"/>
</dbReference>
<name>B9XEQ0_PEDPL</name>
<comment type="caution">
    <text evidence="2">The sequence shown here is derived from an EMBL/GenBank/DDBJ whole genome shotgun (WGS) entry which is preliminary data.</text>
</comment>
<keyword evidence="3" id="KW-1185">Reference proteome</keyword>
<reference evidence="2 3" key="1">
    <citation type="journal article" date="2011" name="J. Bacteriol.">
        <title>Genome sequence of 'Pedosphaera parvula' Ellin514, an aerobic Verrucomicrobial isolate from pasture soil.</title>
        <authorList>
            <person name="Kant R."/>
            <person name="van Passel M.W."/>
            <person name="Sangwan P."/>
            <person name="Palva A."/>
            <person name="Lucas S."/>
            <person name="Copeland A."/>
            <person name="Lapidus A."/>
            <person name="Glavina Del Rio T."/>
            <person name="Dalin E."/>
            <person name="Tice H."/>
            <person name="Bruce D."/>
            <person name="Goodwin L."/>
            <person name="Pitluck S."/>
            <person name="Chertkov O."/>
            <person name="Larimer F.W."/>
            <person name="Land M.L."/>
            <person name="Hauser L."/>
            <person name="Brettin T.S."/>
            <person name="Detter J.C."/>
            <person name="Han S."/>
            <person name="de Vos W.M."/>
            <person name="Janssen P.H."/>
            <person name="Smidt H."/>
        </authorList>
    </citation>
    <scope>NUCLEOTIDE SEQUENCE [LARGE SCALE GENOMIC DNA]</scope>
    <source>
        <strain evidence="2 3">Ellin514</strain>
    </source>
</reference>
<evidence type="ECO:0000259" key="1">
    <source>
        <dbReference type="PROSITE" id="PS50911"/>
    </source>
</evidence>
<dbReference type="PANTHER" id="PTHR30094:SF0">
    <property type="entry name" value="BIFUNCTIONAL GLUTATHIONYLSPERMIDINE SYNTHETASE_AMIDASE-RELATED"/>
    <property type="match status" value="1"/>
</dbReference>
<sequence precursor="true">MLHPDIQNRSLFINRRSQSFYLMKLKILISTGTGMLGVAVAVLLAASAASVSAQSYTWGTTLVSGGTWMTGHGVNVFWNGTPNCNPNYVGGNSYTTYNGTQYYTGEQYQCGELPFRLYTTLGWYLGAWPDTYAYQMYTSPPAGMQTHANGSGYVPVPGDCVVWNTAATTDTAGHVAVVNYVDGGHVYICEQNMCNYGTAILNRSGSNGSTLARADGWGAGALLGCVHSPNNPNTYINTHINPCVARTSDGRLELFAVDLSGNMTHNYQTSPGGSWAGWTLLGTASNLFATNSFPAVGVNADGRLELFAVASSGVINHIWQKVAGSSAATNWSSFTAFSSSVSPTAKLAVGNWANGVQDLFVIGTDGVLYHNYQTAPNSGWAGFVSLGGSWQQDGDIAVGRENDGRVEVFVIGNTGNLYHNWETAANGTSWNGWANIGGALAEQVRVAVGRNSDGRLEVFTLGTDGVCYHEWETTANTPGTWSSWGSLGGLWKVDAKPFVGTDSNGALEVFLIGSTGNLYHNYQSGGGWSGWLSLTGSFTQNVRPCVGMNQSGKLEVFLTGPSADVQTATESAANSATWSAFSSLGGSWN</sequence>
<dbReference type="InterPro" id="IPR007921">
    <property type="entry name" value="CHAP_dom"/>
</dbReference>
<proteinExistence type="predicted"/>
<dbReference type="PROSITE" id="PS50911">
    <property type="entry name" value="CHAP"/>
    <property type="match status" value="1"/>
</dbReference>
<gene>
    <name evidence="2" type="ORF">Cflav_PD4804</name>
</gene>
<dbReference type="PANTHER" id="PTHR30094">
    <property type="entry name" value="BIFUNCTIONAL GLUTATHIONYLSPERMIDINE SYNTHETASE/AMIDASE-RELATED"/>
    <property type="match status" value="1"/>
</dbReference>
<dbReference type="Gene3D" id="2.120.10.70">
    <property type="entry name" value="Fucose-specific lectin"/>
    <property type="match status" value="1"/>
</dbReference>
<organism evidence="2 3">
    <name type="scientific">Pedosphaera parvula (strain Ellin514)</name>
    <dbReference type="NCBI Taxonomy" id="320771"/>
    <lineage>
        <taxon>Bacteria</taxon>
        <taxon>Pseudomonadati</taxon>
        <taxon>Verrucomicrobiota</taxon>
        <taxon>Pedosphaerae</taxon>
        <taxon>Pedosphaerales</taxon>
        <taxon>Pedosphaeraceae</taxon>
        <taxon>Pedosphaera</taxon>
    </lineage>
</organism>
<dbReference type="InterPro" id="IPR051705">
    <property type="entry name" value="Gsp_Synthetase/Amidase"/>
</dbReference>
<accession>B9XEQ0</accession>
<dbReference type="SUPFAM" id="SSF89372">
    <property type="entry name" value="Fucose-specific lectin"/>
    <property type="match status" value="1"/>
</dbReference>
<dbReference type="Gene3D" id="3.90.1720.10">
    <property type="entry name" value="endopeptidase domain like (from Nostoc punctiforme)"/>
    <property type="match status" value="1"/>
</dbReference>
<evidence type="ECO:0000313" key="3">
    <source>
        <dbReference type="Proteomes" id="UP000003688"/>
    </source>
</evidence>
<dbReference type="STRING" id="320771.Cflav_PD4804"/>
<dbReference type="InterPro" id="IPR058502">
    <property type="entry name" value="PLL-like_beta-prop"/>
</dbReference>